<dbReference type="AlphaFoldDB" id="A0A2V3PT39"/>
<feature type="chain" id="PRO_5016179273" evidence="1">
    <location>
        <begin position="21"/>
        <end position="255"/>
    </location>
</feature>
<dbReference type="EMBL" id="QICL01000001">
    <property type="protein sequence ID" value="PXV68897.1"/>
    <property type="molecule type" value="Genomic_DNA"/>
</dbReference>
<evidence type="ECO:0000313" key="3">
    <source>
        <dbReference type="Proteomes" id="UP000247973"/>
    </source>
</evidence>
<reference evidence="2 3" key="1">
    <citation type="submission" date="2018-03" db="EMBL/GenBank/DDBJ databases">
        <title>Genomic Encyclopedia of Archaeal and Bacterial Type Strains, Phase II (KMG-II): from individual species to whole genera.</title>
        <authorList>
            <person name="Goeker M."/>
        </authorList>
    </citation>
    <scope>NUCLEOTIDE SEQUENCE [LARGE SCALE GENOMIC DNA]</scope>
    <source>
        <strain evidence="2 3">DSM 100214</strain>
    </source>
</reference>
<organism evidence="2 3">
    <name type="scientific">Dysgonomonas alginatilytica</name>
    <dbReference type="NCBI Taxonomy" id="1605892"/>
    <lineage>
        <taxon>Bacteria</taxon>
        <taxon>Pseudomonadati</taxon>
        <taxon>Bacteroidota</taxon>
        <taxon>Bacteroidia</taxon>
        <taxon>Bacteroidales</taxon>
        <taxon>Dysgonomonadaceae</taxon>
        <taxon>Dysgonomonas</taxon>
    </lineage>
</organism>
<comment type="caution">
    <text evidence="2">The sequence shown here is derived from an EMBL/GenBank/DDBJ whole genome shotgun (WGS) entry which is preliminary data.</text>
</comment>
<evidence type="ECO:0000256" key="1">
    <source>
        <dbReference type="SAM" id="SignalP"/>
    </source>
</evidence>
<keyword evidence="3" id="KW-1185">Reference proteome</keyword>
<gene>
    <name evidence="2" type="ORF">CLV62_101163</name>
</gene>
<protein>
    <submittedName>
        <fullName evidence="2">Uncharacterized protein</fullName>
    </submittedName>
</protein>
<name>A0A2V3PT39_9BACT</name>
<dbReference type="RefSeq" id="WP_110308880.1">
    <property type="nucleotide sequence ID" value="NZ_QICL01000001.1"/>
</dbReference>
<sequence>MRIYTLIFFISIMQFLPAQVGINTQNAYTGSVLHIDPKGNTSGTTNSSDDVLIDASGNIGIGTLLPKAKLDIVKAGTNSPLRIVDGGQGTNKVLKSDTQGNASWMDMPSTSAANYSITGSVLTFNAGTVYLVKAIPISANGFYQIVIRWWGRTWGVNGTGVTAAVFYLASSTGSGNAWTADEPNVKDSAESYVSTNATTDKNSYPFCFALPLSSQAAVETYLKVYIKVGVGGPWKTGEIDAWNANWNPSISVYRI</sequence>
<dbReference type="OrthoDB" id="1247601at2"/>
<accession>A0A2V3PT39</accession>
<proteinExistence type="predicted"/>
<evidence type="ECO:0000313" key="2">
    <source>
        <dbReference type="EMBL" id="PXV68897.1"/>
    </source>
</evidence>
<keyword evidence="1" id="KW-0732">Signal</keyword>
<feature type="signal peptide" evidence="1">
    <location>
        <begin position="1"/>
        <end position="20"/>
    </location>
</feature>
<dbReference type="Proteomes" id="UP000247973">
    <property type="component" value="Unassembled WGS sequence"/>
</dbReference>